<protein>
    <submittedName>
        <fullName evidence="1">Uncharacterized protein</fullName>
    </submittedName>
</protein>
<sequence length="66" mass="7359">MAAPFSPTTPVRSIFRPHPNPTKSFFLSPSDCFQKGFNCVKCHSSDVNVYSWSSAANYTPVFVMEP</sequence>
<dbReference type="Proteomes" id="UP000188268">
    <property type="component" value="Unassembled WGS sequence"/>
</dbReference>
<dbReference type="STRING" id="210143.A0A1R3IH15"/>
<name>A0A1R3IH15_COCAP</name>
<reference evidence="1 2" key="1">
    <citation type="submission" date="2013-09" db="EMBL/GenBank/DDBJ databases">
        <title>Corchorus capsularis genome sequencing.</title>
        <authorList>
            <person name="Alam M."/>
            <person name="Haque M.S."/>
            <person name="Islam M.S."/>
            <person name="Emdad E.M."/>
            <person name="Islam M.M."/>
            <person name="Ahmed B."/>
            <person name="Halim A."/>
            <person name="Hossen Q.M.M."/>
            <person name="Hossain M.Z."/>
            <person name="Ahmed R."/>
            <person name="Khan M.M."/>
            <person name="Islam R."/>
            <person name="Rashid M.M."/>
            <person name="Khan S.A."/>
            <person name="Rahman M.S."/>
            <person name="Alam M."/>
        </authorList>
    </citation>
    <scope>NUCLEOTIDE SEQUENCE [LARGE SCALE GENOMIC DNA]</scope>
    <source>
        <strain evidence="2">cv. CVL-1</strain>
        <tissue evidence="1">Whole seedling</tissue>
    </source>
</reference>
<dbReference type="OrthoDB" id="407355at2759"/>
<comment type="caution">
    <text evidence="1">The sequence shown here is derived from an EMBL/GenBank/DDBJ whole genome shotgun (WGS) entry which is preliminary data.</text>
</comment>
<evidence type="ECO:0000313" key="1">
    <source>
        <dbReference type="EMBL" id="OMO81879.1"/>
    </source>
</evidence>
<accession>A0A1R3IH15</accession>
<keyword evidence="2" id="KW-1185">Reference proteome</keyword>
<gene>
    <name evidence="1" type="ORF">CCACVL1_12152</name>
</gene>
<evidence type="ECO:0000313" key="2">
    <source>
        <dbReference type="Proteomes" id="UP000188268"/>
    </source>
</evidence>
<organism evidence="1 2">
    <name type="scientific">Corchorus capsularis</name>
    <name type="common">Jute</name>
    <dbReference type="NCBI Taxonomy" id="210143"/>
    <lineage>
        <taxon>Eukaryota</taxon>
        <taxon>Viridiplantae</taxon>
        <taxon>Streptophyta</taxon>
        <taxon>Embryophyta</taxon>
        <taxon>Tracheophyta</taxon>
        <taxon>Spermatophyta</taxon>
        <taxon>Magnoliopsida</taxon>
        <taxon>eudicotyledons</taxon>
        <taxon>Gunneridae</taxon>
        <taxon>Pentapetalae</taxon>
        <taxon>rosids</taxon>
        <taxon>malvids</taxon>
        <taxon>Malvales</taxon>
        <taxon>Malvaceae</taxon>
        <taxon>Grewioideae</taxon>
        <taxon>Apeibeae</taxon>
        <taxon>Corchorus</taxon>
    </lineage>
</organism>
<dbReference type="AlphaFoldDB" id="A0A1R3IH15"/>
<proteinExistence type="predicted"/>
<dbReference type="Gramene" id="OMO81879">
    <property type="protein sequence ID" value="OMO81879"/>
    <property type="gene ID" value="CCACVL1_12152"/>
</dbReference>
<dbReference type="EMBL" id="AWWV01010067">
    <property type="protein sequence ID" value="OMO81879.1"/>
    <property type="molecule type" value="Genomic_DNA"/>
</dbReference>